<dbReference type="CDD" id="cd09272">
    <property type="entry name" value="RNase_HI_RT_Ty1"/>
    <property type="match status" value="1"/>
</dbReference>
<reference evidence="2" key="1">
    <citation type="submission" date="2017-03" db="EMBL/GenBank/DDBJ databases">
        <title>Phytopthora megakarya and P. palmivora, two closely related causual agents of cacao black pod achieved similar genome size and gene model numbers by different mechanisms.</title>
        <authorList>
            <person name="Ali S."/>
            <person name="Shao J."/>
            <person name="Larry D.J."/>
            <person name="Kronmiller B."/>
            <person name="Shen D."/>
            <person name="Strem M.D."/>
            <person name="Melnick R.L."/>
            <person name="Guiltinan M.J."/>
            <person name="Tyler B.M."/>
            <person name="Meinhardt L.W."/>
            <person name="Bailey B.A."/>
        </authorList>
    </citation>
    <scope>NUCLEOTIDE SEQUENCE [LARGE SCALE GENOMIC DNA]</scope>
    <source>
        <strain evidence="2">zdho120</strain>
    </source>
</reference>
<dbReference type="OrthoDB" id="107090at2759"/>
<evidence type="ECO:0000313" key="1">
    <source>
        <dbReference type="EMBL" id="OWY99843.1"/>
    </source>
</evidence>
<accession>A0A225V438</accession>
<sequence length="325" mass="37417">MKFRKLVNDQCDFVGNIDGSMCCILVCVDDLLIIAPTLSTISRIKAGLKKHFKMSDLGEAQYLLERIYATKVLNRFSHLNSHPVGTPTDPSIKLSLTMCPQTDVERDEMKAIPYREAVGSFMYTMMGTRPDLAYFLREVRQYLTNSRKQHWNAVKRGLRYPNGTRNLGITLGGRRNVEQYREKENITVFSDPDYAKCPDNDRPVRGYITYMCGNPISWQSRKHHTVVLSTTEPEYIALGHCTQEVIFLELLLLELNHDSPHAITIYEGNHSYIKLSYDPELIEKVVRKGFEIVHCNTKEMVADIFTKSLTNPNFFKLQGKHFKLQ</sequence>
<name>A0A225V438_9STRA</name>
<gene>
    <name evidence="1" type="ORF">PHMEG_00029082</name>
</gene>
<dbReference type="PANTHER" id="PTHR11439">
    <property type="entry name" value="GAG-POL-RELATED RETROTRANSPOSON"/>
    <property type="match status" value="1"/>
</dbReference>
<organism evidence="1 2">
    <name type="scientific">Phytophthora megakarya</name>
    <dbReference type="NCBI Taxonomy" id="4795"/>
    <lineage>
        <taxon>Eukaryota</taxon>
        <taxon>Sar</taxon>
        <taxon>Stramenopiles</taxon>
        <taxon>Oomycota</taxon>
        <taxon>Peronosporomycetes</taxon>
        <taxon>Peronosporales</taxon>
        <taxon>Peronosporaceae</taxon>
        <taxon>Phytophthora</taxon>
    </lineage>
</organism>
<dbReference type="EMBL" id="NBNE01008117">
    <property type="protein sequence ID" value="OWY99843.1"/>
    <property type="molecule type" value="Genomic_DNA"/>
</dbReference>
<keyword evidence="2" id="KW-1185">Reference proteome</keyword>
<protein>
    <submittedName>
        <fullName evidence="1">Integrase, catalytic core protein</fullName>
    </submittedName>
</protein>
<dbReference type="PANTHER" id="PTHR11439:SF483">
    <property type="entry name" value="PEPTIDE SYNTHASE GLIP-LIKE, PUTATIVE (AFU_ORTHOLOGUE AFUA_3G12920)-RELATED"/>
    <property type="match status" value="1"/>
</dbReference>
<dbReference type="AlphaFoldDB" id="A0A225V438"/>
<comment type="caution">
    <text evidence="1">The sequence shown here is derived from an EMBL/GenBank/DDBJ whole genome shotgun (WGS) entry which is preliminary data.</text>
</comment>
<dbReference type="STRING" id="4795.A0A225V438"/>
<dbReference type="Proteomes" id="UP000198211">
    <property type="component" value="Unassembled WGS sequence"/>
</dbReference>
<proteinExistence type="predicted"/>
<evidence type="ECO:0000313" key="2">
    <source>
        <dbReference type="Proteomes" id="UP000198211"/>
    </source>
</evidence>